<comment type="caution">
    <text evidence="1">The sequence shown here is derived from an EMBL/GenBank/DDBJ whole genome shotgun (WGS) entry which is preliminary data.</text>
</comment>
<keyword evidence="2" id="KW-1185">Reference proteome</keyword>
<dbReference type="EMBL" id="BGZK01000886">
    <property type="protein sequence ID" value="GBP64062.1"/>
    <property type="molecule type" value="Genomic_DNA"/>
</dbReference>
<evidence type="ECO:0000313" key="2">
    <source>
        <dbReference type="Proteomes" id="UP000299102"/>
    </source>
</evidence>
<evidence type="ECO:0000313" key="1">
    <source>
        <dbReference type="EMBL" id="GBP64062.1"/>
    </source>
</evidence>
<organism evidence="1 2">
    <name type="scientific">Eumeta variegata</name>
    <name type="common">Bagworm moth</name>
    <name type="synonym">Eumeta japonica</name>
    <dbReference type="NCBI Taxonomy" id="151549"/>
    <lineage>
        <taxon>Eukaryota</taxon>
        <taxon>Metazoa</taxon>
        <taxon>Ecdysozoa</taxon>
        <taxon>Arthropoda</taxon>
        <taxon>Hexapoda</taxon>
        <taxon>Insecta</taxon>
        <taxon>Pterygota</taxon>
        <taxon>Neoptera</taxon>
        <taxon>Endopterygota</taxon>
        <taxon>Lepidoptera</taxon>
        <taxon>Glossata</taxon>
        <taxon>Ditrysia</taxon>
        <taxon>Tineoidea</taxon>
        <taxon>Psychidae</taxon>
        <taxon>Oiketicinae</taxon>
        <taxon>Eumeta</taxon>
    </lineage>
</organism>
<gene>
    <name evidence="1" type="ORF">EVAR_44145_1</name>
</gene>
<dbReference type="Proteomes" id="UP000299102">
    <property type="component" value="Unassembled WGS sequence"/>
</dbReference>
<dbReference type="AlphaFoldDB" id="A0A4C1XM32"/>
<reference evidence="1 2" key="1">
    <citation type="journal article" date="2019" name="Commun. Biol.">
        <title>The bagworm genome reveals a unique fibroin gene that provides high tensile strength.</title>
        <authorList>
            <person name="Kono N."/>
            <person name="Nakamura H."/>
            <person name="Ohtoshi R."/>
            <person name="Tomita M."/>
            <person name="Numata K."/>
            <person name="Arakawa K."/>
        </authorList>
    </citation>
    <scope>NUCLEOTIDE SEQUENCE [LARGE SCALE GENOMIC DNA]</scope>
</reference>
<sequence>MLKKSREESLLYLDLYLAQIVYDQLHQEVLSSYWVFYEIRIEGQVIVRSSYYNRSHSERVLQSTCRRVWTRALAIGGGGGRAAASH</sequence>
<name>A0A4C1XM32_EUMVA</name>
<protein>
    <submittedName>
        <fullName evidence="1">Uncharacterized protein</fullName>
    </submittedName>
</protein>
<proteinExistence type="predicted"/>
<accession>A0A4C1XM32</accession>